<sequence>MMKLQQHSTWRIQSYYFACEAKRLILSVVLGHNVQVQLTSCMWCLSGTLASVDQQMLLEGLSASELKRTASKAKTNLIKIKCNSRFTDCTFFDLIW</sequence>
<dbReference type="Proteomes" id="UP001060215">
    <property type="component" value="Chromosome 9"/>
</dbReference>
<organism evidence="1 2">
    <name type="scientific">Camellia lanceoleosa</name>
    <dbReference type="NCBI Taxonomy" id="1840588"/>
    <lineage>
        <taxon>Eukaryota</taxon>
        <taxon>Viridiplantae</taxon>
        <taxon>Streptophyta</taxon>
        <taxon>Embryophyta</taxon>
        <taxon>Tracheophyta</taxon>
        <taxon>Spermatophyta</taxon>
        <taxon>Magnoliopsida</taxon>
        <taxon>eudicotyledons</taxon>
        <taxon>Gunneridae</taxon>
        <taxon>Pentapetalae</taxon>
        <taxon>asterids</taxon>
        <taxon>Ericales</taxon>
        <taxon>Theaceae</taxon>
        <taxon>Camellia</taxon>
    </lineage>
</organism>
<reference evidence="1 2" key="1">
    <citation type="journal article" date="2022" name="Plant J.">
        <title>Chromosome-level genome of Camellia lanceoleosa provides a valuable resource for understanding genome evolution and self-incompatibility.</title>
        <authorList>
            <person name="Gong W."/>
            <person name="Xiao S."/>
            <person name="Wang L."/>
            <person name="Liao Z."/>
            <person name="Chang Y."/>
            <person name="Mo W."/>
            <person name="Hu G."/>
            <person name="Li W."/>
            <person name="Zhao G."/>
            <person name="Zhu H."/>
            <person name="Hu X."/>
            <person name="Ji K."/>
            <person name="Xiang X."/>
            <person name="Song Q."/>
            <person name="Yuan D."/>
            <person name="Jin S."/>
            <person name="Zhang L."/>
        </authorList>
    </citation>
    <scope>NUCLEOTIDE SEQUENCE [LARGE SCALE GENOMIC DNA]</scope>
    <source>
        <strain evidence="1">SQ_2022a</strain>
    </source>
</reference>
<comment type="caution">
    <text evidence="1">The sequence shown here is derived from an EMBL/GenBank/DDBJ whole genome shotgun (WGS) entry which is preliminary data.</text>
</comment>
<evidence type="ECO:0000313" key="2">
    <source>
        <dbReference type="Proteomes" id="UP001060215"/>
    </source>
</evidence>
<protein>
    <submittedName>
        <fullName evidence="1">Uncharacterized protein</fullName>
    </submittedName>
</protein>
<name>A0ACC0GW31_9ERIC</name>
<gene>
    <name evidence="1" type="ORF">LOK49_LG08G03165</name>
</gene>
<evidence type="ECO:0000313" key="1">
    <source>
        <dbReference type="EMBL" id="KAI8005000.1"/>
    </source>
</evidence>
<dbReference type="EMBL" id="CM045766">
    <property type="protein sequence ID" value="KAI8005000.1"/>
    <property type="molecule type" value="Genomic_DNA"/>
</dbReference>
<accession>A0ACC0GW31</accession>
<keyword evidence="2" id="KW-1185">Reference proteome</keyword>
<proteinExistence type="predicted"/>